<evidence type="ECO:0000313" key="2">
    <source>
        <dbReference type="Proteomes" id="UP001174909"/>
    </source>
</evidence>
<dbReference type="Proteomes" id="UP001174909">
    <property type="component" value="Unassembled WGS sequence"/>
</dbReference>
<protein>
    <submittedName>
        <fullName evidence="1">Uncharacterized protein</fullName>
    </submittedName>
</protein>
<keyword evidence="2" id="KW-1185">Reference proteome</keyword>
<reference evidence="1" key="1">
    <citation type="submission" date="2023-03" db="EMBL/GenBank/DDBJ databases">
        <authorList>
            <person name="Steffen K."/>
            <person name="Cardenas P."/>
        </authorList>
    </citation>
    <scope>NUCLEOTIDE SEQUENCE</scope>
</reference>
<comment type="caution">
    <text evidence="1">The sequence shown here is derived from an EMBL/GenBank/DDBJ whole genome shotgun (WGS) entry which is preliminary data.</text>
</comment>
<sequence length="45" mass="5077">MVLIRSRMTQAITVATGANLGVIQWTTRRAQHQKQTENVCNGDDY</sequence>
<dbReference type="EMBL" id="CASHTH010004184">
    <property type="protein sequence ID" value="CAI8054489.1"/>
    <property type="molecule type" value="Genomic_DNA"/>
</dbReference>
<evidence type="ECO:0000313" key="1">
    <source>
        <dbReference type="EMBL" id="CAI8054489.1"/>
    </source>
</evidence>
<accession>A0AA35XEJ7</accession>
<proteinExistence type="predicted"/>
<organism evidence="1 2">
    <name type="scientific">Geodia barretti</name>
    <name type="common">Barrett's horny sponge</name>
    <dbReference type="NCBI Taxonomy" id="519541"/>
    <lineage>
        <taxon>Eukaryota</taxon>
        <taxon>Metazoa</taxon>
        <taxon>Porifera</taxon>
        <taxon>Demospongiae</taxon>
        <taxon>Heteroscleromorpha</taxon>
        <taxon>Tetractinellida</taxon>
        <taxon>Astrophorina</taxon>
        <taxon>Geodiidae</taxon>
        <taxon>Geodia</taxon>
    </lineage>
</organism>
<name>A0AA35XEJ7_GEOBA</name>
<gene>
    <name evidence="1" type="ORF">GBAR_LOCUS29732</name>
</gene>
<dbReference type="AlphaFoldDB" id="A0AA35XEJ7"/>